<gene>
    <name evidence="7" type="ORF">STIAU_3942</name>
</gene>
<dbReference type="PANTHER" id="PTHR43585:SF2">
    <property type="entry name" value="ATP-GRASP ENZYME FSQD"/>
    <property type="match status" value="1"/>
</dbReference>
<dbReference type="InterPro" id="IPR003806">
    <property type="entry name" value="ATP-grasp_PylC-type"/>
</dbReference>
<dbReference type="Gene3D" id="3.30.470.20">
    <property type="entry name" value="ATP-grasp fold, B domain"/>
    <property type="match status" value="1"/>
</dbReference>
<proteinExistence type="predicted"/>
<dbReference type="InterPro" id="IPR052032">
    <property type="entry name" value="ATP-dep_AA_Ligase"/>
</dbReference>
<dbReference type="GO" id="GO:0016874">
    <property type="term" value="F:ligase activity"/>
    <property type="evidence" value="ECO:0007669"/>
    <property type="project" value="UniProtKB-KW"/>
</dbReference>
<dbReference type="Gene3D" id="3.40.50.20">
    <property type="match status" value="1"/>
</dbReference>
<keyword evidence="2 4" id="KW-0547">Nucleotide-binding</keyword>
<dbReference type="AlphaFoldDB" id="Q099C2"/>
<dbReference type="GO" id="GO:0046872">
    <property type="term" value="F:metal ion binding"/>
    <property type="evidence" value="ECO:0007669"/>
    <property type="project" value="InterPro"/>
</dbReference>
<dbReference type="PANTHER" id="PTHR43585">
    <property type="entry name" value="FUMIPYRROLE BIOSYNTHESIS PROTEIN C"/>
    <property type="match status" value="1"/>
</dbReference>
<dbReference type="Proteomes" id="UP000032702">
    <property type="component" value="Unassembled WGS sequence"/>
</dbReference>
<feature type="transmembrane region" description="Helical" evidence="5">
    <location>
        <begin position="30"/>
        <end position="49"/>
    </location>
</feature>
<keyword evidence="5" id="KW-1133">Transmembrane helix</keyword>
<dbReference type="Gene3D" id="3.30.1490.20">
    <property type="entry name" value="ATP-grasp fold, A domain"/>
    <property type="match status" value="1"/>
</dbReference>
<dbReference type="Pfam" id="PF02655">
    <property type="entry name" value="ATP-grasp_3"/>
    <property type="match status" value="1"/>
</dbReference>
<dbReference type="PATRIC" id="fig|378806.16.peg.7712"/>
<evidence type="ECO:0000259" key="6">
    <source>
        <dbReference type="PROSITE" id="PS50975"/>
    </source>
</evidence>
<sequence length="431" mass="48410">MSGGASWSWREDVLPLCTCRARKWEAPNPALWSVALGAASLAAMNFVFISPHFPPQYFHFITALRERGVNVVAVGDAPFDALRQELRESIREYFFTPSLHNYDALLRATGYLTWRHGRIHRIESLNESWLEVEARLREDFQVPGLMPSDIQRLRTKSGMAEVFRQAGVPHPELELVKDAAQVKALAGRVGYPLVLKPDVGVGAAHTFKVSSDVEVEQALAVPLPTAYVAQAFVKGTIVTYDGLVDHEGRILFALSHEYSDGVMEVVTEKRDISFWSLKEIPPALDGLGRKAVAALGLRGRWFHLEFFRLPDGRFVALEANLRPPGGFMTDMMNYACEVDVYRLWARIATGDPVGDFRYTPKFHVCHIARRAGRAYRHSHDEVLKRLGPSLVLHNPALPSVYHAAMGSEMYLTRHVELAALREDIRFIQTPA</sequence>
<reference evidence="7 8" key="1">
    <citation type="submission" date="2006-04" db="EMBL/GenBank/DDBJ databases">
        <authorList>
            <person name="Nierman W.C."/>
        </authorList>
    </citation>
    <scope>NUCLEOTIDE SEQUENCE [LARGE SCALE GENOMIC DNA]</scope>
    <source>
        <strain evidence="7 8">DW4/3-1</strain>
    </source>
</reference>
<dbReference type="PROSITE" id="PS50975">
    <property type="entry name" value="ATP_GRASP"/>
    <property type="match status" value="1"/>
</dbReference>
<evidence type="ECO:0000313" key="7">
    <source>
        <dbReference type="EMBL" id="EAU68351.1"/>
    </source>
</evidence>
<evidence type="ECO:0000256" key="3">
    <source>
        <dbReference type="ARBA" id="ARBA00022840"/>
    </source>
</evidence>
<organism evidence="7 8">
    <name type="scientific">Stigmatella aurantiaca (strain DW4/3-1)</name>
    <dbReference type="NCBI Taxonomy" id="378806"/>
    <lineage>
        <taxon>Bacteria</taxon>
        <taxon>Pseudomonadati</taxon>
        <taxon>Myxococcota</taxon>
        <taxon>Myxococcia</taxon>
        <taxon>Myxococcales</taxon>
        <taxon>Cystobacterineae</taxon>
        <taxon>Archangiaceae</taxon>
        <taxon>Stigmatella</taxon>
    </lineage>
</organism>
<dbReference type="InterPro" id="IPR013815">
    <property type="entry name" value="ATP_grasp_subdomain_1"/>
</dbReference>
<evidence type="ECO:0000256" key="4">
    <source>
        <dbReference type="PROSITE-ProRule" id="PRU00409"/>
    </source>
</evidence>
<keyword evidence="1" id="KW-0436">Ligase</keyword>
<dbReference type="InterPro" id="IPR011761">
    <property type="entry name" value="ATP-grasp"/>
</dbReference>
<keyword evidence="5" id="KW-0472">Membrane</keyword>
<accession>Q099C2</accession>
<protein>
    <recommendedName>
        <fullName evidence="6">ATP-grasp domain-containing protein</fullName>
    </recommendedName>
</protein>
<keyword evidence="5" id="KW-0812">Transmembrane</keyword>
<name>Q099C2_STIAD</name>
<dbReference type="SUPFAM" id="SSF56059">
    <property type="entry name" value="Glutathione synthetase ATP-binding domain-like"/>
    <property type="match status" value="1"/>
</dbReference>
<evidence type="ECO:0000256" key="5">
    <source>
        <dbReference type="SAM" id="Phobius"/>
    </source>
</evidence>
<dbReference type="EMBL" id="AAMD01000018">
    <property type="protein sequence ID" value="EAU68351.1"/>
    <property type="molecule type" value="Genomic_DNA"/>
</dbReference>
<evidence type="ECO:0000256" key="2">
    <source>
        <dbReference type="ARBA" id="ARBA00022741"/>
    </source>
</evidence>
<feature type="domain" description="ATP-grasp" evidence="6">
    <location>
        <begin position="160"/>
        <end position="349"/>
    </location>
</feature>
<keyword evidence="3 4" id="KW-0067">ATP-binding</keyword>
<evidence type="ECO:0000313" key="8">
    <source>
        <dbReference type="Proteomes" id="UP000032702"/>
    </source>
</evidence>
<dbReference type="GO" id="GO:0005524">
    <property type="term" value="F:ATP binding"/>
    <property type="evidence" value="ECO:0007669"/>
    <property type="project" value="UniProtKB-UniRule"/>
</dbReference>
<evidence type="ECO:0000256" key="1">
    <source>
        <dbReference type="ARBA" id="ARBA00022598"/>
    </source>
</evidence>
<comment type="caution">
    <text evidence="7">The sequence shown here is derived from an EMBL/GenBank/DDBJ whole genome shotgun (WGS) entry which is preliminary data.</text>
</comment>